<feature type="region of interest" description="Disordered" evidence="1">
    <location>
        <begin position="60"/>
        <end position="86"/>
    </location>
</feature>
<evidence type="ECO:0000256" key="1">
    <source>
        <dbReference type="SAM" id="MobiDB-lite"/>
    </source>
</evidence>
<organism evidence="2 3">
    <name type="scientific">Chiloscyllium punctatum</name>
    <name type="common">Brownbanded bambooshark</name>
    <name type="synonym">Hemiscyllium punctatum</name>
    <dbReference type="NCBI Taxonomy" id="137246"/>
    <lineage>
        <taxon>Eukaryota</taxon>
        <taxon>Metazoa</taxon>
        <taxon>Chordata</taxon>
        <taxon>Craniata</taxon>
        <taxon>Vertebrata</taxon>
        <taxon>Chondrichthyes</taxon>
        <taxon>Elasmobranchii</taxon>
        <taxon>Galeomorphii</taxon>
        <taxon>Galeoidea</taxon>
        <taxon>Orectolobiformes</taxon>
        <taxon>Hemiscylliidae</taxon>
        <taxon>Chiloscyllium</taxon>
    </lineage>
</organism>
<protein>
    <submittedName>
        <fullName evidence="2">Uncharacterized protein</fullName>
    </submittedName>
</protein>
<proteinExistence type="predicted"/>
<gene>
    <name evidence="2" type="ORF">chiPu_0018973</name>
</gene>
<keyword evidence="3" id="KW-1185">Reference proteome</keyword>
<evidence type="ECO:0000313" key="2">
    <source>
        <dbReference type="EMBL" id="GCC20413.1"/>
    </source>
</evidence>
<evidence type="ECO:0000313" key="3">
    <source>
        <dbReference type="Proteomes" id="UP000287033"/>
    </source>
</evidence>
<dbReference type="AlphaFoldDB" id="A0A401RQI0"/>
<accession>A0A401RQI0</accession>
<dbReference type="EMBL" id="BEZZ01001760">
    <property type="protein sequence ID" value="GCC20413.1"/>
    <property type="molecule type" value="Genomic_DNA"/>
</dbReference>
<sequence>MPDRLPAAQRRSRDIGAGLNSEHFSQEPAARPFLLPRGRGAWGLAPGGLARSRGLGLGAAADNPELPVTGNTSPAPGRVASRDPGRGACACAPAGRGPRACVRAAGHVAARCRRAE</sequence>
<comment type="caution">
    <text evidence="2">The sequence shown here is derived from an EMBL/GenBank/DDBJ whole genome shotgun (WGS) entry which is preliminary data.</text>
</comment>
<reference evidence="2 3" key="1">
    <citation type="journal article" date="2018" name="Nat. Ecol. Evol.">
        <title>Shark genomes provide insights into elasmobranch evolution and the origin of vertebrates.</title>
        <authorList>
            <person name="Hara Y"/>
            <person name="Yamaguchi K"/>
            <person name="Onimaru K"/>
            <person name="Kadota M"/>
            <person name="Koyanagi M"/>
            <person name="Keeley SD"/>
            <person name="Tatsumi K"/>
            <person name="Tanaka K"/>
            <person name="Motone F"/>
            <person name="Kageyama Y"/>
            <person name="Nozu R"/>
            <person name="Adachi N"/>
            <person name="Nishimura O"/>
            <person name="Nakagawa R"/>
            <person name="Tanegashima C"/>
            <person name="Kiyatake I"/>
            <person name="Matsumoto R"/>
            <person name="Murakumo K"/>
            <person name="Nishida K"/>
            <person name="Terakita A"/>
            <person name="Kuratani S"/>
            <person name="Sato K"/>
            <person name="Hyodo S Kuraku.S."/>
        </authorList>
    </citation>
    <scope>NUCLEOTIDE SEQUENCE [LARGE SCALE GENOMIC DNA]</scope>
</reference>
<dbReference type="Proteomes" id="UP000287033">
    <property type="component" value="Unassembled WGS sequence"/>
</dbReference>
<name>A0A401RQI0_CHIPU</name>